<evidence type="ECO:0000256" key="6">
    <source>
        <dbReference type="ARBA" id="ARBA00023136"/>
    </source>
</evidence>
<comment type="subcellular location">
    <subcellularLocation>
        <location evidence="1">Nucleus membrane</location>
    </subcellularLocation>
</comment>
<dbReference type="GO" id="GO:0005640">
    <property type="term" value="C:nuclear outer membrane"/>
    <property type="evidence" value="ECO:0007669"/>
    <property type="project" value="TreeGrafter"/>
</dbReference>
<keyword evidence="7" id="KW-0539">Nucleus</keyword>
<evidence type="ECO:0000256" key="7">
    <source>
        <dbReference type="ARBA" id="ARBA00023242"/>
    </source>
</evidence>
<keyword evidence="4" id="KW-0677">Repeat</keyword>
<dbReference type="InterPro" id="IPR012315">
    <property type="entry name" value="KASH"/>
</dbReference>
<dbReference type="InterPro" id="IPR018159">
    <property type="entry name" value="Spectrin/alpha-actinin"/>
</dbReference>
<feature type="compositionally biased region" description="Polar residues" evidence="9">
    <location>
        <begin position="268"/>
        <end position="284"/>
    </location>
</feature>
<keyword evidence="5 10" id="KW-1133">Transmembrane helix</keyword>
<dbReference type="PROSITE" id="PS51049">
    <property type="entry name" value="KASH"/>
    <property type="match status" value="1"/>
</dbReference>
<keyword evidence="3 8" id="KW-0812">Transmembrane</keyword>
<evidence type="ECO:0000259" key="11">
    <source>
        <dbReference type="PROSITE" id="PS51049"/>
    </source>
</evidence>
<dbReference type="SMART" id="SM01249">
    <property type="entry name" value="KASH"/>
    <property type="match status" value="1"/>
</dbReference>
<dbReference type="GO" id="GO:0007097">
    <property type="term" value="P:nuclear migration"/>
    <property type="evidence" value="ECO:0007669"/>
    <property type="project" value="TreeGrafter"/>
</dbReference>
<dbReference type="GO" id="GO:0005737">
    <property type="term" value="C:cytoplasm"/>
    <property type="evidence" value="ECO:0007669"/>
    <property type="project" value="TreeGrafter"/>
</dbReference>
<keyword evidence="6 8" id="KW-0472">Membrane</keyword>
<evidence type="ECO:0000313" key="13">
    <source>
        <dbReference type="Proteomes" id="UP000076858"/>
    </source>
</evidence>
<proteinExistence type="inferred from homology"/>
<dbReference type="InterPro" id="IPR002017">
    <property type="entry name" value="Spectrin_repeat"/>
</dbReference>
<feature type="region of interest" description="Disordered" evidence="9">
    <location>
        <begin position="1"/>
        <end position="36"/>
    </location>
</feature>
<evidence type="ECO:0000256" key="10">
    <source>
        <dbReference type="SAM" id="Phobius"/>
    </source>
</evidence>
<accession>A0A162NUG1</accession>
<dbReference type="EMBL" id="LRGB01000535">
    <property type="protein sequence ID" value="KZS18270.1"/>
    <property type="molecule type" value="Genomic_DNA"/>
</dbReference>
<reference evidence="12 13" key="1">
    <citation type="submission" date="2016-03" db="EMBL/GenBank/DDBJ databases">
        <title>EvidentialGene: Evidence-directed Construction of Genes on Genomes.</title>
        <authorList>
            <person name="Gilbert D.G."/>
            <person name="Choi J.-H."/>
            <person name="Mockaitis K."/>
            <person name="Colbourne J."/>
            <person name="Pfrender M."/>
        </authorList>
    </citation>
    <scope>NUCLEOTIDE SEQUENCE [LARGE SCALE GENOMIC DNA]</scope>
    <source>
        <strain evidence="12 13">Xinb3</strain>
        <tissue evidence="12">Complete organism</tissue>
    </source>
</reference>
<feature type="compositionally biased region" description="Polar residues" evidence="9">
    <location>
        <begin position="11"/>
        <end position="36"/>
    </location>
</feature>
<dbReference type="FunFam" id="1.20.58.60:FF:000171">
    <property type="entry name" value="Uncharacterized protein, isoform B"/>
    <property type="match status" value="1"/>
</dbReference>
<dbReference type="CDD" id="cd00176">
    <property type="entry name" value="SPEC"/>
    <property type="match status" value="1"/>
</dbReference>
<feature type="topological domain" description="Perinuclear space" evidence="8">
    <location>
        <begin position="395"/>
        <end position="421"/>
    </location>
</feature>
<gene>
    <name evidence="12" type="ORF">APZ42_015592</name>
</gene>
<dbReference type="PANTHER" id="PTHR47535:SF10">
    <property type="entry name" value="MUSCLE-SPECIFIC PROTEIN 300 KDA"/>
    <property type="match status" value="1"/>
</dbReference>
<evidence type="ECO:0000256" key="5">
    <source>
        <dbReference type="ARBA" id="ARBA00022989"/>
    </source>
</evidence>
<dbReference type="Pfam" id="PF10541">
    <property type="entry name" value="KASH"/>
    <property type="match status" value="1"/>
</dbReference>
<comment type="caution">
    <text evidence="12">The sequence shown here is derived from an EMBL/GenBank/DDBJ whole genome shotgun (WGS) entry which is preliminary data.</text>
</comment>
<keyword evidence="13" id="KW-1185">Reference proteome</keyword>
<organism evidence="12 13">
    <name type="scientific">Daphnia magna</name>
    <dbReference type="NCBI Taxonomy" id="35525"/>
    <lineage>
        <taxon>Eukaryota</taxon>
        <taxon>Metazoa</taxon>
        <taxon>Ecdysozoa</taxon>
        <taxon>Arthropoda</taxon>
        <taxon>Crustacea</taxon>
        <taxon>Branchiopoda</taxon>
        <taxon>Diplostraca</taxon>
        <taxon>Cladocera</taxon>
        <taxon>Anomopoda</taxon>
        <taxon>Daphniidae</taxon>
        <taxon>Daphnia</taxon>
    </lineage>
</organism>
<feature type="domain" description="KASH" evidence="11">
    <location>
        <begin position="365"/>
        <end position="421"/>
    </location>
</feature>
<name>A0A162NUG1_9CRUS</name>
<dbReference type="PANTHER" id="PTHR47535">
    <property type="entry name" value="MUSCLE-SPECIFIC PROTEIN 300 KDA, ISOFORM G"/>
    <property type="match status" value="1"/>
</dbReference>
<feature type="transmembrane region" description="Helical" evidence="10">
    <location>
        <begin position="371"/>
        <end position="392"/>
    </location>
</feature>
<comment type="similarity">
    <text evidence="2">Belongs to the nesprin family.</text>
</comment>
<dbReference type="Proteomes" id="UP000076858">
    <property type="component" value="Unassembled WGS sequence"/>
</dbReference>
<dbReference type="GO" id="GO:0051015">
    <property type="term" value="F:actin filament binding"/>
    <property type="evidence" value="ECO:0007669"/>
    <property type="project" value="TreeGrafter"/>
</dbReference>
<dbReference type="GO" id="GO:0034993">
    <property type="term" value="C:meiotic nuclear membrane microtubule tethering complex"/>
    <property type="evidence" value="ECO:0007669"/>
    <property type="project" value="TreeGrafter"/>
</dbReference>
<evidence type="ECO:0000256" key="3">
    <source>
        <dbReference type="ARBA" id="ARBA00022692"/>
    </source>
</evidence>
<dbReference type="SMART" id="SM00150">
    <property type="entry name" value="SPEC"/>
    <property type="match status" value="2"/>
</dbReference>
<evidence type="ECO:0000256" key="4">
    <source>
        <dbReference type="ARBA" id="ARBA00022737"/>
    </source>
</evidence>
<evidence type="ECO:0000313" key="12">
    <source>
        <dbReference type="EMBL" id="KZS18270.1"/>
    </source>
</evidence>
<dbReference type="SUPFAM" id="SSF46966">
    <property type="entry name" value="Spectrin repeat"/>
    <property type="match status" value="1"/>
</dbReference>
<protein>
    <submittedName>
        <fullName evidence="12">Muscle-specific protein</fullName>
    </submittedName>
</protein>
<dbReference type="Pfam" id="PF00435">
    <property type="entry name" value="Spectrin"/>
    <property type="match status" value="2"/>
</dbReference>
<dbReference type="OrthoDB" id="6374710at2759"/>
<evidence type="ECO:0000256" key="2">
    <source>
        <dbReference type="ARBA" id="ARBA00008619"/>
    </source>
</evidence>
<dbReference type="InterPro" id="IPR052403">
    <property type="entry name" value="LINC-complex_assoc"/>
</dbReference>
<evidence type="ECO:0000256" key="9">
    <source>
        <dbReference type="SAM" id="MobiDB-lite"/>
    </source>
</evidence>
<dbReference type="AlphaFoldDB" id="A0A162NUG1"/>
<dbReference type="Gene3D" id="1.20.58.60">
    <property type="match status" value="2"/>
</dbReference>
<feature type="topological domain" description="Cytoplasmic" evidence="8">
    <location>
        <begin position="1"/>
        <end position="373"/>
    </location>
</feature>
<sequence>MSGDPSPVLGASNSGHEVASPRSSSTAVGGKSTSCPLCSRKTWAQQEQDLWRLERWLEHAENQFRAHERIPTNMEQLEDTVQDFRELSLDLDSHKNIVMSLNIVVNHVAEHAVTADQRAADRLRSRLAAANSRWDAVCKSAARIQGRLQSSLMQNEEYHRTIRDLVSWLERTEADIQSAEPIDLTVGNKQLKAQLTKFQDLYAQLSQFEPRVTSMREIADQVFAQSVEADSAQLRSKLAVLNDRLTSLLKICGQYKQLLDGALRNRGASVSPSTPSGLNLSGMSSPGVKSPRPSIVVLPSTESPCRSPSPRVPRASSMDERLFTSTVHSNFAAATASARTPDREEANGSAAAAAAVDTSVLQRGYRFFGRVIRTALPIQAVMLLVLGVASLVPNNNSCMDANTFVDSLEFVLGYPDGAPPT</sequence>
<dbReference type="STRING" id="35525.A0A162NUG1"/>
<evidence type="ECO:0000256" key="8">
    <source>
        <dbReference type="PROSITE-ProRule" id="PRU00385"/>
    </source>
</evidence>
<evidence type="ECO:0000256" key="1">
    <source>
        <dbReference type="ARBA" id="ARBA00004126"/>
    </source>
</evidence>
<feature type="region of interest" description="Disordered" evidence="9">
    <location>
        <begin position="267"/>
        <end position="292"/>
    </location>
</feature>